<evidence type="ECO:0000256" key="2">
    <source>
        <dbReference type="SAM" id="Phobius"/>
    </source>
</evidence>
<organism evidence="3 4">
    <name type="scientific">Magallana gigas</name>
    <name type="common">Pacific oyster</name>
    <name type="synonym">Crassostrea gigas</name>
    <dbReference type="NCBI Taxonomy" id="29159"/>
    <lineage>
        <taxon>Eukaryota</taxon>
        <taxon>Metazoa</taxon>
        <taxon>Spiralia</taxon>
        <taxon>Lophotrochozoa</taxon>
        <taxon>Mollusca</taxon>
        <taxon>Bivalvia</taxon>
        <taxon>Autobranchia</taxon>
        <taxon>Pteriomorphia</taxon>
        <taxon>Ostreida</taxon>
        <taxon>Ostreoidea</taxon>
        <taxon>Ostreidae</taxon>
        <taxon>Magallana</taxon>
    </lineage>
</organism>
<dbReference type="Proteomes" id="UP000005408">
    <property type="component" value="Unassembled WGS sequence"/>
</dbReference>
<feature type="region of interest" description="Disordered" evidence="1">
    <location>
        <begin position="62"/>
        <end position="134"/>
    </location>
</feature>
<dbReference type="AlphaFoldDB" id="A0A8W8JAN0"/>
<keyword evidence="2" id="KW-0812">Transmembrane</keyword>
<dbReference type="OrthoDB" id="6138206at2759"/>
<feature type="compositionally biased region" description="Polar residues" evidence="1">
    <location>
        <begin position="67"/>
        <end position="81"/>
    </location>
</feature>
<protein>
    <submittedName>
        <fullName evidence="3">Uncharacterized protein</fullName>
    </submittedName>
</protein>
<feature type="transmembrane region" description="Helical" evidence="2">
    <location>
        <begin position="20"/>
        <end position="44"/>
    </location>
</feature>
<accession>A0A8W8JAN0</accession>
<keyword evidence="4" id="KW-1185">Reference proteome</keyword>
<name>A0A8W8JAN0_MAGGI</name>
<dbReference type="EnsemblMetazoa" id="G17451.1">
    <property type="protein sequence ID" value="G17451.1:cds"/>
    <property type="gene ID" value="G17451"/>
</dbReference>
<keyword evidence="2" id="KW-0472">Membrane</keyword>
<reference evidence="3" key="1">
    <citation type="submission" date="2022-08" db="UniProtKB">
        <authorList>
            <consortium name="EnsemblMetazoa"/>
        </authorList>
    </citation>
    <scope>IDENTIFICATION</scope>
    <source>
        <strain evidence="3">05x7-T-G4-1.051#20</strain>
    </source>
</reference>
<keyword evidence="2" id="KW-1133">Transmembrane helix</keyword>
<evidence type="ECO:0000313" key="4">
    <source>
        <dbReference type="Proteomes" id="UP000005408"/>
    </source>
</evidence>
<feature type="compositionally biased region" description="Polar residues" evidence="1">
    <location>
        <begin position="104"/>
        <end position="128"/>
    </location>
</feature>
<sequence>MSSNGTSSSSSEDGLGGGVIWIITFSSTTLVFASIMIFICCDAYKKYHRRVPRVYDTAVRGNYPRQEPSTVTQGTTASSGEAESDGGTLPQSGRVGEIGDIQTDKATGTSTVQKSSNGNMPSPSNKKSTLPPLDSRISTVSELVPEGRGTVNAGFTDKPLPSIENRSPEIVLTPVTSLNLGVSIYS</sequence>
<evidence type="ECO:0000256" key="1">
    <source>
        <dbReference type="SAM" id="MobiDB-lite"/>
    </source>
</evidence>
<proteinExistence type="predicted"/>
<evidence type="ECO:0000313" key="3">
    <source>
        <dbReference type="EnsemblMetazoa" id="G17451.1:cds"/>
    </source>
</evidence>